<organism evidence="1 2">
    <name type="scientific">Pleuronectes platessa</name>
    <name type="common">European plaice</name>
    <dbReference type="NCBI Taxonomy" id="8262"/>
    <lineage>
        <taxon>Eukaryota</taxon>
        <taxon>Metazoa</taxon>
        <taxon>Chordata</taxon>
        <taxon>Craniata</taxon>
        <taxon>Vertebrata</taxon>
        <taxon>Euteleostomi</taxon>
        <taxon>Actinopterygii</taxon>
        <taxon>Neopterygii</taxon>
        <taxon>Teleostei</taxon>
        <taxon>Neoteleostei</taxon>
        <taxon>Acanthomorphata</taxon>
        <taxon>Carangaria</taxon>
        <taxon>Pleuronectiformes</taxon>
        <taxon>Pleuronectoidei</taxon>
        <taxon>Pleuronectidae</taxon>
        <taxon>Pleuronectes</taxon>
    </lineage>
</organism>
<dbReference type="GO" id="GO:0008654">
    <property type="term" value="P:phospholipid biosynthetic process"/>
    <property type="evidence" value="ECO:0007669"/>
    <property type="project" value="TreeGrafter"/>
</dbReference>
<dbReference type="GO" id="GO:0016287">
    <property type="term" value="F:glycerone-phosphate O-acyltransferase activity"/>
    <property type="evidence" value="ECO:0007669"/>
    <property type="project" value="TreeGrafter"/>
</dbReference>
<dbReference type="GO" id="GO:0006631">
    <property type="term" value="P:fatty acid metabolic process"/>
    <property type="evidence" value="ECO:0007669"/>
    <property type="project" value="TreeGrafter"/>
</dbReference>
<dbReference type="GO" id="GO:0004366">
    <property type="term" value="F:glycerol-3-phosphate O-acyltransferase activity"/>
    <property type="evidence" value="ECO:0007669"/>
    <property type="project" value="TreeGrafter"/>
</dbReference>
<dbReference type="PANTHER" id="PTHR12563:SF22">
    <property type="entry name" value="DIHYDROXYACETONE PHOSPHATE ACYLTRANSFERASE ISOFORM X1"/>
    <property type="match status" value="1"/>
</dbReference>
<dbReference type="GO" id="GO:0005778">
    <property type="term" value="C:peroxisomal membrane"/>
    <property type="evidence" value="ECO:0007669"/>
    <property type="project" value="TreeGrafter"/>
</dbReference>
<dbReference type="PANTHER" id="PTHR12563">
    <property type="entry name" value="GLYCEROL-3-PHOSPHATE ACYLTRANSFERASE"/>
    <property type="match status" value="1"/>
</dbReference>
<dbReference type="GO" id="GO:0031966">
    <property type="term" value="C:mitochondrial membrane"/>
    <property type="evidence" value="ECO:0007669"/>
    <property type="project" value="TreeGrafter"/>
</dbReference>
<name>A0A9N7UFW1_PLEPL</name>
<feature type="non-terminal residue" evidence="1">
    <location>
        <position position="1"/>
    </location>
</feature>
<evidence type="ECO:0000313" key="1">
    <source>
        <dbReference type="EMBL" id="CAB1429313.1"/>
    </source>
</evidence>
<dbReference type="EMBL" id="CADEAL010001124">
    <property type="protein sequence ID" value="CAB1429313.1"/>
    <property type="molecule type" value="Genomic_DNA"/>
</dbReference>
<accession>A0A9N7UFW1</accession>
<sequence>MEEEEFFNPSDTIGLDPRALLQPATTTGRTTHTYTASGRARMDHGEEFVDILEERRRSCDLGHALRTFKPHPYQGGPPCSTAELNKAVLESQYLRYVTEEMATETGSSVVEVREQARRLLEEMSHNLQLSSIRLMGYILTK</sequence>
<evidence type="ECO:0000313" key="2">
    <source>
        <dbReference type="Proteomes" id="UP001153269"/>
    </source>
</evidence>
<gene>
    <name evidence="1" type="ORF">PLEPLA_LOCUS17289</name>
</gene>
<dbReference type="GO" id="GO:0008611">
    <property type="term" value="P:ether lipid biosynthetic process"/>
    <property type="evidence" value="ECO:0007669"/>
    <property type="project" value="TreeGrafter"/>
</dbReference>
<reference evidence="1" key="1">
    <citation type="submission" date="2020-03" db="EMBL/GenBank/DDBJ databases">
        <authorList>
            <person name="Weist P."/>
        </authorList>
    </citation>
    <scope>NUCLEOTIDE SEQUENCE</scope>
</reference>
<dbReference type="GO" id="GO:0019432">
    <property type="term" value="P:triglyceride biosynthetic process"/>
    <property type="evidence" value="ECO:0007669"/>
    <property type="project" value="TreeGrafter"/>
</dbReference>
<comment type="caution">
    <text evidence="1">The sequence shown here is derived from an EMBL/GenBank/DDBJ whole genome shotgun (WGS) entry which is preliminary data.</text>
</comment>
<dbReference type="InterPro" id="IPR022284">
    <property type="entry name" value="GPAT/DHAPAT"/>
</dbReference>
<protein>
    <submittedName>
        <fullName evidence="1">Uncharacterized protein</fullName>
    </submittedName>
</protein>
<dbReference type="Proteomes" id="UP001153269">
    <property type="component" value="Unassembled WGS sequence"/>
</dbReference>
<dbReference type="AlphaFoldDB" id="A0A9N7UFW1"/>
<keyword evidence="2" id="KW-1185">Reference proteome</keyword>
<proteinExistence type="predicted"/>